<evidence type="ECO:0000256" key="1">
    <source>
        <dbReference type="ARBA" id="ARBA00008918"/>
    </source>
</evidence>
<dbReference type="EMBL" id="BBNU01000017">
    <property type="protein sequence ID" value="GAL81678.1"/>
    <property type="molecule type" value="Genomic_DNA"/>
</dbReference>
<dbReference type="InterPro" id="IPR023393">
    <property type="entry name" value="START-like_dom_sf"/>
</dbReference>
<accession>A0A090WZH2</accession>
<dbReference type="InterPro" id="IPR005031">
    <property type="entry name" value="COQ10_START"/>
</dbReference>
<dbReference type="RefSeq" id="WP_042500047.1">
    <property type="nucleotide sequence ID" value="NZ_BBNU01000017.1"/>
</dbReference>
<dbReference type="Pfam" id="PF03364">
    <property type="entry name" value="Polyketide_cyc"/>
    <property type="match status" value="1"/>
</dbReference>
<keyword evidence="2" id="KW-1133">Transmembrane helix</keyword>
<dbReference type="Pfam" id="PF06445">
    <property type="entry name" value="GyrI-like"/>
    <property type="match status" value="1"/>
</dbReference>
<keyword evidence="2" id="KW-0812">Transmembrane</keyword>
<evidence type="ECO:0000313" key="4">
    <source>
        <dbReference type="EMBL" id="GAL81678.1"/>
    </source>
</evidence>
<dbReference type="InterPro" id="IPR011256">
    <property type="entry name" value="Reg_factor_effector_dom_sf"/>
</dbReference>
<evidence type="ECO:0000256" key="2">
    <source>
        <dbReference type="SAM" id="Phobius"/>
    </source>
</evidence>
<proteinExistence type="inferred from homology"/>
<dbReference type="AlphaFoldDB" id="A0A090WZH2"/>
<dbReference type="Proteomes" id="UP000029643">
    <property type="component" value="Unassembled WGS sequence"/>
</dbReference>
<evidence type="ECO:0000259" key="3">
    <source>
        <dbReference type="SMART" id="SM00871"/>
    </source>
</evidence>
<protein>
    <recommendedName>
        <fullName evidence="3">AraC effector-binding domain-containing protein</fullName>
    </recommendedName>
</protein>
<dbReference type="CDD" id="cd07818">
    <property type="entry name" value="SRPBCC_1"/>
    <property type="match status" value="1"/>
</dbReference>
<feature type="transmembrane region" description="Helical" evidence="2">
    <location>
        <begin position="6"/>
        <end position="24"/>
    </location>
</feature>
<sequence length="345" mass="38637">MKVFKYILFLLLITIIGASIYIAVQPNTYTFSRSRIIEAPSTVVFNEVNDYKNWPNFSPPWLEQEPLATLTYLDKTSGVDAGYAWNGNILGEGSMKTLAVEENKSIAQQINFVTPFESQSDISWSFEPENNGTKVTWTMSGKQDFMTKMYTAFSGPIEESVGPDFDRGLFKLDSVAVASMKKYSINVVGVTQHGGGYYLYNTASCKINELSTKMQNMLPKIIAYAENNSIQTAGKPFVNYHQWDEENNAVMFSCCVPTTEKVISNDSDILTGQLLPFKAVKTVLKGNYTNLKEAWEKGMNYIPENGLEALENGPTIEVYSNLAENNPNPAKWLTEIYIAIKPLDD</sequence>
<dbReference type="InterPro" id="IPR029442">
    <property type="entry name" value="GyrI-like"/>
</dbReference>
<keyword evidence="2" id="KW-0472">Membrane</keyword>
<feature type="domain" description="AraC effector-binding" evidence="3">
    <location>
        <begin position="186"/>
        <end position="341"/>
    </location>
</feature>
<evidence type="ECO:0000313" key="5">
    <source>
        <dbReference type="Proteomes" id="UP000029643"/>
    </source>
</evidence>
<comment type="caution">
    <text evidence="4">The sequence shown here is derived from an EMBL/GenBank/DDBJ whole genome shotgun (WGS) entry which is preliminary data.</text>
</comment>
<reference evidence="4 5" key="1">
    <citation type="journal article" date="2014" name="Genome Announc.">
        <title>Draft Genome Sequences of Marine Flavobacterium Algibacter lectus Strains SS8 and NR4.</title>
        <authorList>
            <person name="Takatani N."/>
            <person name="Nakanishi M."/>
            <person name="Meirelles P."/>
            <person name="Mino S."/>
            <person name="Suda W."/>
            <person name="Oshima K."/>
            <person name="Hattori M."/>
            <person name="Ohkuma M."/>
            <person name="Hosokawa M."/>
            <person name="Miyashita K."/>
            <person name="Thompson F.L."/>
            <person name="Niwa A."/>
            <person name="Sawabe T."/>
            <person name="Sawabe T."/>
        </authorList>
    </citation>
    <scope>NUCLEOTIDE SEQUENCE [LARGE SCALE GENOMIC DNA]</scope>
    <source>
        <strain evidence="5">JCM19274</strain>
    </source>
</reference>
<dbReference type="Gene3D" id="3.30.530.20">
    <property type="match status" value="1"/>
</dbReference>
<dbReference type="SUPFAM" id="SSF55136">
    <property type="entry name" value="Probable bacterial effector-binding domain"/>
    <property type="match status" value="1"/>
</dbReference>
<dbReference type="SMART" id="SM00871">
    <property type="entry name" value="AraC_E_bind"/>
    <property type="match status" value="1"/>
</dbReference>
<organism evidence="4 5">
    <name type="scientific">Algibacter lectus</name>
    <dbReference type="NCBI Taxonomy" id="221126"/>
    <lineage>
        <taxon>Bacteria</taxon>
        <taxon>Pseudomonadati</taxon>
        <taxon>Bacteroidota</taxon>
        <taxon>Flavobacteriia</taxon>
        <taxon>Flavobacteriales</taxon>
        <taxon>Flavobacteriaceae</taxon>
        <taxon>Algibacter</taxon>
    </lineage>
</organism>
<dbReference type="Gene3D" id="3.20.80.10">
    <property type="entry name" value="Regulatory factor, effector binding domain"/>
    <property type="match status" value="1"/>
</dbReference>
<dbReference type="SUPFAM" id="SSF55961">
    <property type="entry name" value="Bet v1-like"/>
    <property type="match status" value="1"/>
</dbReference>
<name>A0A090WZH2_9FLAO</name>
<comment type="similarity">
    <text evidence="1">Belongs to the ribosome association toxin RatA family.</text>
</comment>
<dbReference type="STRING" id="221126.SAMN04489722_114104"/>
<dbReference type="InterPro" id="IPR010499">
    <property type="entry name" value="AraC_E-bd"/>
</dbReference>
<gene>
    <name evidence="4" type="ORF">JCM19274_523</name>
</gene>